<reference evidence="1" key="1">
    <citation type="journal article" date="2019" name="Sci. Rep.">
        <title>Draft genome of Tanacetum cinerariifolium, the natural source of mosquito coil.</title>
        <authorList>
            <person name="Yamashiro T."/>
            <person name="Shiraishi A."/>
            <person name="Satake H."/>
            <person name="Nakayama K."/>
        </authorList>
    </citation>
    <scope>NUCLEOTIDE SEQUENCE</scope>
</reference>
<dbReference type="InterPro" id="IPR027417">
    <property type="entry name" value="P-loop_NTPase"/>
</dbReference>
<organism evidence="1">
    <name type="scientific">Tanacetum cinerariifolium</name>
    <name type="common">Dalmatian daisy</name>
    <name type="synonym">Chrysanthemum cinerariifolium</name>
    <dbReference type="NCBI Taxonomy" id="118510"/>
    <lineage>
        <taxon>Eukaryota</taxon>
        <taxon>Viridiplantae</taxon>
        <taxon>Streptophyta</taxon>
        <taxon>Embryophyta</taxon>
        <taxon>Tracheophyta</taxon>
        <taxon>Spermatophyta</taxon>
        <taxon>Magnoliopsida</taxon>
        <taxon>eudicotyledons</taxon>
        <taxon>Gunneridae</taxon>
        <taxon>Pentapetalae</taxon>
        <taxon>asterids</taxon>
        <taxon>campanulids</taxon>
        <taxon>Asterales</taxon>
        <taxon>Asteraceae</taxon>
        <taxon>Asteroideae</taxon>
        <taxon>Anthemideae</taxon>
        <taxon>Anthemidinae</taxon>
        <taxon>Tanacetum</taxon>
    </lineage>
</organism>
<sequence length="60" mass="6621">MQDDEGGESSASGNPLDAYASNLNELARQGRIDPLVGREMEVERVAQILARRRKNNPLLV</sequence>
<evidence type="ECO:0000313" key="1">
    <source>
        <dbReference type="EMBL" id="GFD61186.1"/>
    </source>
</evidence>
<feature type="non-terminal residue" evidence="1">
    <location>
        <position position="60"/>
    </location>
</feature>
<dbReference type="SUPFAM" id="SSF52540">
    <property type="entry name" value="P-loop containing nucleoside triphosphate hydrolases"/>
    <property type="match status" value="1"/>
</dbReference>
<accession>A0A699XTD9</accession>
<dbReference type="EMBL" id="BKCJ011887927">
    <property type="protein sequence ID" value="GFD61186.1"/>
    <property type="molecule type" value="Genomic_DNA"/>
</dbReference>
<name>A0A699XTD9_TANCI</name>
<gene>
    <name evidence="1" type="ORF">Tci_933155</name>
</gene>
<dbReference type="AlphaFoldDB" id="A0A699XTD9"/>
<dbReference type="Gene3D" id="3.40.50.300">
    <property type="entry name" value="P-loop containing nucleotide triphosphate hydrolases"/>
    <property type="match status" value="1"/>
</dbReference>
<proteinExistence type="predicted"/>
<protein>
    <submittedName>
        <fullName evidence="1">Chaperone protein ClpC1, chloroplastic</fullName>
    </submittedName>
</protein>
<comment type="caution">
    <text evidence="1">The sequence shown here is derived from an EMBL/GenBank/DDBJ whole genome shotgun (WGS) entry which is preliminary data.</text>
</comment>